<keyword evidence="2" id="KW-1133">Transmembrane helix</keyword>
<dbReference type="EMBL" id="QUQM01000002">
    <property type="protein sequence ID" value="KAA8651583.1"/>
    <property type="molecule type" value="Genomic_DNA"/>
</dbReference>
<evidence type="ECO:0000313" key="3">
    <source>
        <dbReference type="EMBL" id="KAA8651583.1"/>
    </source>
</evidence>
<feature type="transmembrane region" description="Helical" evidence="2">
    <location>
        <begin position="157"/>
        <end position="178"/>
    </location>
</feature>
<feature type="transmembrane region" description="Helical" evidence="2">
    <location>
        <begin position="34"/>
        <end position="54"/>
    </location>
</feature>
<feature type="transmembrane region" description="Helical" evidence="2">
    <location>
        <begin position="69"/>
        <end position="88"/>
    </location>
</feature>
<feature type="region of interest" description="Disordered" evidence="1">
    <location>
        <begin position="236"/>
        <end position="260"/>
    </location>
</feature>
<reference evidence="3 4" key="1">
    <citation type="submission" date="2019-08" db="EMBL/GenBank/DDBJ databases">
        <title>The genome sequence of a newly discovered highly antifungal drug resistant Aspergillus species, Aspergillus tanneri NIH 1004.</title>
        <authorList>
            <person name="Mounaud S."/>
            <person name="Singh I."/>
            <person name="Joardar V."/>
            <person name="Pakala S."/>
            <person name="Pakala S."/>
            <person name="Venepally P."/>
            <person name="Chung J.K."/>
            <person name="Losada L."/>
            <person name="Nierman W.C."/>
        </authorList>
    </citation>
    <scope>NUCLEOTIDE SEQUENCE [LARGE SCALE GENOMIC DNA]</scope>
    <source>
        <strain evidence="3 4">NIH1004</strain>
    </source>
</reference>
<name>A0A5M9N317_9EURO</name>
<evidence type="ECO:0000313" key="4">
    <source>
        <dbReference type="Proteomes" id="UP000324241"/>
    </source>
</evidence>
<protein>
    <submittedName>
        <fullName evidence="3">Uncharacterized protein</fullName>
    </submittedName>
</protein>
<sequence length="260" mass="29308">MSSPLLYQVQDLAWEPQEPPQLPIREPVRSPWKFLASLSSNLLILGFLVIPLAFKSPTQEPASKVDSVVAAAVLIGIADALTLILICFQYDKRQYLVHSIFLYASTVHSLFSGLIHQLIAPDLTQYRPGLTSNLIGLFNVILNIVCRDLLPIGQVEAASMGVACAFAFLHAFGALWVYGRMVAEEIRVPGSKHVLLTEEEMQRQQLLRLLQENKKSPRPKVTRKTFQVKVPERINPGKGWDTFTPPPREEGYFDDYARRR</sequence>
<evidence type="ECO:0000256" key="1">
    <source>
        <dbReference type="SAM" id="MobiDB-lite"/>
    </source>
</evidence>
<accession>A0A5M9N317</accession>
<proteinExistence type="predicted"/>
<organism evidence="3 4">
    <name type="scientific">Aspergillus tanneri</name>
    <dbReference type="NCBI Taxonomy" id="1220188"/>
    <lineage>
        <taxon>Eukaryota</taxon>
        <taxon>Fungi</taxon>
        <taxon>Dikarya</taxon>
        <taxon>Ascomycota</taxon>
        <taxon>Pezizomycotina</taxon>
        <taxon>Eurotiomycetes</taxon>
        <taxon>Eurotiomycetidae</taxon>
        <taxon>Eurotiales</taxon>
        <taxon>Aspergillaceae</taxon>
        <taxon>Aspergillus</taxon>
        <taxon>Aspergillus subgen. Circumdati</taxon>
    </lineage>
</organism>
<comment type="caution">
    <text evidence="3">The sequence shown here is derived from an EMBL/GenBank/DDBJ whole genome shotgun (WGS) entry which is preliminary data.</text>
</comment>
<dbReference type="Proteomes" id="UP000324241">
    <property type="component" value="Unassembled WGS sequence"/>
</dbReference>
<feature type="transmembrane region" description="Helical" evidence="2">
    <location>
        <begin position="100"/>
        <end position="120"/>
    </location>
</feature>
<evidence type="ECO:0000256" key="2">
    <source>
        <dbReference type="SAM" id="Phobius"/>
    </source>
</evidence>
<dbReference type="VEuPathDB" id="FungiDB:EYZ11_002232"/>
<keyword evidence="2" id="KW-0472">Membrane</keyword>
<dbReference type="RefSeq" id="XP_033430944.1">
    <property type="nucleotide sequence ID" value="XM_033565187.1"/>
</dbReference>
<dbReference type="AlphaFoldDB" id="A0A5M9N317"/>
<dbReference type="OrthoDB" id="3254104at2759"/>
<keyword evidence="2" id="KW-0812">Transmembrane</keyword>
<dbReference type="GeneID" id="54323175"/>
<feature type="compositionally biased region" description="Basic and acidic residues" evidence="1">
    <location>
        <begin position="247"/>
        <end position="260"/>
    </location>
</feature>
<gene>
    <name evidence="3" type="ORF">ATNIH1004_000473</name>
</gene>